<comment type="caution">
    <text evidence="1">The sequence shown here is derived from an EMBL/GenBank/DDBJ whole genome shotgun (WGS) entry which is preliminary data.</text>
</comment>
<proteinExistence type="predicted"/>
<keyword evidence="2" id="KW-1185">Reference proteome</keyword>
<dbReference type="EMBL" id="NAJO01000022">
    <property type="protein sequence ID" value="OQO04398.1"/>
    <property type="molecule type" value="Genomic_DNA"/>
</dbReference>
<reference evidence="2" key="1">
    <citation type="submission" date="2017-03" db="EMBL/GenBank/DDBJ databases">
        <title>Genomes of endolithic fungi from Antarctica.</title>
        <authorList>
            <person name="Coleine C."/>
            <person name="Masonjones S."/>
            <person name="Stajich J.E."/>
        </authorList>
    </citation>
    <scope>NUCLEOTIDE SEQUENCE [LARGE SCALE GENOMIC DNA]</scope>
    <source>
        <strain evidence="2">CCFEE 5527</strain>
    </source>
</reference>
<evidence type="ECO:0000313" key="2">
    <source>
        <dbReference type="Proteomes" id="UP000192596"/>
    </source>
</evidence>
<protein>
    <submittedName>
        <fullName evidence="1">Uncharacterized protein</fullName>
    </submittedName>
</protein>
<dbReference type="AlphaFoldDB" id="A0A1V8SZK7"/>
<dbReference type="Proteomes" id="UP000192596">
    <property type="component" value="Unassembled WGS sequence"/>
</dbReference>
<dbReference type="InParanoid" id="A0A1V8SZK7"/>
<accession>A0A1V8SZK7</accession>
<name>A0A1V8SZK7_9PEZI</name>
<sequence length="189" mass="21137">MASPAIDSATKAIETSQQSHPVTVYHAKLAHPHLIGDLVRKDTSFGYGEVKFSQLSALQHHTAKVEGSQVQLPKVPVIIDEFDTCTHTRRVTVPAPQQPAANQSYSMAVFTWCGDGLPPAKLIDVIRSELPTRSLHRGMIEKRVWAKKVSESDRHRWRSVAISVYRTSEFSHEQMKEWEGSVLAAIERA</sequence>
<evidence type="ECO:0000313" key="1">
    <source>
        <dbReference type="EMBL" id="OQO04398.1"/>
    </source>
</evidence>
<organism evidence="1 2">
    <name type="scientific">Cryoendolithus antarcticus</name>
    <dbReference type="NCBI Taxonomy" id="1507870"/>
    <lineage>
        <taxon>Eukaryota</taxon>
        <taxon>Fungi</taxon>
        <taxon>Dikarya</taxon>
        <taxon>Ascomycota</taxon>
        <taxon>Pezizomycotina</taxon>
        <taxon>Dothideomycetes</taxon>
        <taxon>Dothideomycetidae</taxon>
        <taxon>Cladosporiales</taxon>
        <taxon>Cladosporiaceae</taxon>
        <taxon>Cryoendolithus</taxon>
    </lineage>
</organism>
<gene>
    <name evidence="1" type="ORF">B0A48_11009</name>
</gene>